<accession>A0A2M9A8B0</accession>
<dbReference type="AlphaFoldDB" id="A0A2M9A8B0"/>
<dbReference type="Proteomes" id="UP000231134">
    <property type="component" value="Unassembled WGS sequence"/>
</dbReference>
<evidence type="ECO:0000256" key="1">
    <source>
        <dbReference type="SAM" id="MobiDB-lite"/>
    </source>
</evidence>
<feature type="region of interest" description="Disordered" evidence="1">
    <location>
        <begin position="1"/>
        <end position="22"/>
    </location>
</feature>
<reference evidence="2 3" key="1">
    <citation type="submission" date="2017-11" db="EMBL/GenBank/DDBJ databases">
        <title>Animal gut microbial communities from fecal samples from Wisconsin, USA.</title>
        <authorList>
            <person name="Neumann A."/>
        </authorList>
    </citation>
    <scope>NUCLEOTIDE SEQUENCE [LARGE SCALE GENOMIC DNA]</scope>
    <source>
        <strain evidence="2 3">UWS3</strain>
    </source>
</reference>
<evidence type="ECO:0000313" key="2">
    <source>
        <dbReference type="EMBL" id="PJJ41955.1"/>
    </source>
</evidence>
<name>A0A2M9A8B0_9BACT</name>
<keyword evidence="3" id="KW-1185">Reference proteome</keyword>
<comment type="caution">
    <text evidence="2">The sequence shown here is derived from an EMBL/GenBank/DDBJ whole genome shotgun (WGS) entry which is preliminary data.</text>
</comment>
<dbReference type="EMBL" id="PGEX01000001">
    <property type="protein sequence ID" value="PJJ41955.1"/>
    <property type="molecule type" value="Genomic_DNA"/>
</dbReference>
<sequence length="144" mass="15964">MQSRRPLETAPGRPKAPLEGAPPSFDALSGPHLYRHLYRDAVLDAVPADGAVLCLETFPSFCNKFTSRSFVLTRTVRQKGPRLAGQGTRRACGVSRLFQAAFSVKNLPPEFWGQTRYDTCNSTLCGPRNDPRDFLFSEEGTKES</sequence>
<evidence type="ECO:0000313" key="3">
    <source>
        <dbReference type="Proteomes" id="UP000231134"/>
    </source>
</evidence>
<protein>
    <submittedName>
        <fullName evidence="2">Uncharacterized protein</fullName>
    </submittedName>
</protein>
<proteinExistence type="predicted"/>
<gene>
    <name evidence="2" type="ORF">BGX16_1965</name>
</gene>
<organism evidence="2 3">
    <name type="scientific">Hallerella succinigenes</name>
    <dbReference type="NCBI Taxonomy" id="1896222"/>
    <lineage>
        <taxon>Bacteria</taxon>
        <taxon>Pseudomonadati</taxon>
        <taxon>Fibrobacterota</taxon>
        <taxon>Fibrobacteria</taxon>
        <taxon>Fibrobacterales</taxon>
        <taxon>Fibrobacteraceae</taxon>
        <taxon>Hallerella</taxon>
    </lineage>
</organism>